<evidence type="ECO:0000313" key="9">
    <source>
        <dbReference type="EMBL" id="MDO3394383.1"/>
    </source>
</evidence>
<reference evidence="9" key="1">
    <citation type="submission" date="2023-06" db="EMBL/GenBank/DDBJ databases">
        <title>Genome sequence of Nocardioides sp. SOB44.</title>
        <authorList>
            <person name="Zhang G."/>
        </authorList>
    </citation>
    <scope>NUCLEOTIDE SEQUENCE</scope>
    <source>
        <strain evidence="9">SOB44</strain>
    </source>
</reference>
<comment type="similarity">
    <text evidence="1 6">Belongs to the sigma-70 factor family. ECF subfamily.</text>
</comment>
<dbReference type="InterPro" id="IPR007627">
    <property type="entry name" value="RNA_pol_sigma70_r2"/>
</dbReference>
<sequence length="188" mass="20693">MTPSAAPAQRGEATRAEAFARWVEPEVEVLLRVAHTLTGSWSDADDVVQDTLVRAWGAVDRFDGRHPRAWLLTILRRTHLNSLRRGRPDLVEDDVLARHRPAFGAAHASSPEQVVDDRAFDADVAEAVGSLGEQFRRAVLLVDVDHLTYDEAAAVLDVPTGTVVSRVSRGRSRLRAALAHRRPRGGSR</sequence>
<dbReference type="NCBIfam" id="TIGR02937">
    <property type="entry name" value="sigma70-ECF"/>
    <property type="match status" value="1"/>
</dbReference>
<dbReference type="Pfam" id="PF04542">
    <property type="entry name" value="Sigma70_r2"/>
    <property type="match status" value="1"/>
</dbReference>
<dbReference type="CDD" id="cd06171">
    <property type="entry name" value="Sigma70_r4"/>
    <property type="match status" value="1"/>
</dbReference>
<dbReference type="EMBL" id="JAULSC010000001">
    <property type="protein sequence ID" value="MDO3394383.1"/>
    <property type="molecule type" value="Genomic_DNA"/>
</dbReference>
<evidence type="ECO:0000256" key="3">
    <source>
        <dbReference type="ARBA" id="ARBA00023082"/>
    </source>
</evidence>
<dbReference type="InterPro" id="IPR036388">
    <property type="entry name" value="WH-like_DNA-bd_sf"/>
</dbReference>
<organism evidence="9 10">
    <name type="scientific">Nocardioides cremeus</name>
    <dbReference type="NCBI Taxonomy" id="3058044"/>
    <lineage>
        <taxon>Bacteria</taxon>
        <taxon>Bacillati</taxon>
        <taxon>Actinomycetota</taxon>
        <taxon>Actinomycetes</taxon>
        <taxon>Propionibacteriales</taxon>
        <taxon>Nocardioidaceae</taxon>
        <taxon>Nocardioides</taxon>
    </lineage>
</organism>
<dbReference type="InterPro" id="IPR039425">
    <property type="entry name" value="RNA_pol_sigma-70-like"/>
</dbReference>
<accession>A0ABT8TN44</accession>
<evidence type="ECO:0000256" key="5">
    <source>
        <dbReference type="ARBA" id="ARBA00023163"/>
    </source>
</evidence>
<evidence type="ECO:0000259" key="8">
    <source>
        <dbReference type="Pfam" id="PF08281"/>
    </source>
</evidence>
<dbReference type="RefSeq" id="WP_302705365.1">
    <property type="nucleotide sequence ID" value="NZ_JAULSC010000001.1"/>
</dbReference>
<keyword evidence="3 6" id="KW-0731">Sigma factor</keyword>
<dbReference type="PANTHER" id="PTHR43133:SF25">
    <property type="entry name" value="RNA POLYMERASE SIGMA FACTOR RFAY-RELATED"/>
    <property type="match status" value="1"/>
</dbReference>
<evidence type="ECO:0000313" key="10">
    <source>
        <dbReference type="Proteomes" id="UP001168363"/>
    </source>
</evidence>
<dbReference type="InterPro" id="IPR014284">
    <property type="entry name" value="RNA_pol_sigma-70_dom"/>
</dbReference>
<dbReference type="InterPro" id="IPR013324">
    <property type="entry name" value="RNA_pol_sigma_r3/r4-like"/>
</dbReference>
<dbReference type="SUPFAM" id="SSF88946">
    <property type="entry name" value="Sigma2 domain of RNA polymerase sigma factors"/>
    <property type="match status" value="1"/>
</dbReference>
<evidence type="ECO:0000256" key="1">
    <source>
        <dbReference type="ARBA" id="ARBA00010641"/>
    </source>
</evidence>
<comment type="caution">
    <text evidence="9">The sequence shown here is derived from an EMBL/GenBank/DDBJ whole genome shotgun (WGS) entry which is preliminary data.</text>
</comment>
<dbReference type="InterPro" id="IPR000838">
    <property type="entry name" value="RNA_pol_sigma70_ECF_CS"/>
</dbReference>
<feature type="domain" description="RNA polymerase sigma-70 region 2" evidence="7">
    <location>
        <begin position="28"/>
        <end position="86"/>
    </location>
</feature>
<keyword evidence="4 6" id="KW-0238">DNA-binding</keyword>
<name>A0ABT8TN44_9ACTN</name>
<evidence type="ECO:0000259" key="7">
    <source>
        <dbReference type="Pfam" id="PF04542"/>
    </source>
</evidence>
<dbReference type="Pfam" id="PF08281">
    <property type="entry name" value="Sigma70_r4_2"/>
    <property type="match status" value="1"/>
</dbReference>
<dbReference type="SUPFAM" id="SSF88659">
    <property type="entry name" value="Sigma3 and sigma4 domains of RNA polymerase sigma factors"/>
    <property type="match status" value="1"/>
</dbReference>
<protein>
    <recommendedName>
        <fullName evidence="6">RNA polymerase sigma factor</fullName>
    </recommendedName>
</protein>
<dbReference type="Gene3D" id="1.10.10.10">
    <property type="entry name" value="Winged helix-like DNA-binding domain superfamily/Winged helix DNA-binding domain"/>
    <property type="match status" value="1"/>
</dbReference>
<proteinExistence type="inferred from homology"/>
<evidence type="ECO:0000256" key="2">
    <source>
        <dbReference type="ARBA" id="ARBA00023015"/>
    </source>
</evidence>
<keyword evidence="2 6" id="KW-0805">Transcription regulation</keyword>
<dbReference type="InterPro" id="IPR013249">
    <property type="entry name" value="RNA_pol_sigma70_r4_t2"/>
</dbReference>
<dbReference type="Proteomes" id="UP001168363">
    <property type="component" value="Unassembled WGS sequence"/>
</dbReference>
<dbReference type="PROSITE" id="PS01063">
    <property type="entry name" value="SIGMA70_ECF"/>
    <property type="match status" value="1"/>
</dbReference>
<keyword evidence="5 6" id="KW-0804">Transcription</keyword>
<evidence type="ECO:0000256" key="4">
    <source>
        <dbReference type="ARBA" id="ARBA00023125"/>
    </source>
</evidence>
<dbReference type="InterPro" id="IPR013325">
    <property type="entry name" value="RNA_pol_sigma_r2"/>
</dbReference>
<evidence type="ECO:0000256" key="6">
    <source>
        <dbReference type="RuleBase" id="RU000716"/>
    </source>
</evidence>
<dbReference type="PANTHER" id="PTHR43133">
    <property type="entry name" value="RNA POLYMERASE ECF-TYPE SIGMA FACTO"/>
    <property type="match status" value="1"/>
</dbReference>
<keyword evidence="10" id="KW-1185">Reference proteome</keyword>
<feature type="domain" description="RNA polymerase sigma factor 70 region 4 type 2" evidence="8">
    <location>
        <begin position="124"/>
        <end position="174"/>
    </location>
</feature>
<gene>
    <name evidence="9" type="ORF">QWJ41_01475</name>
</gene>
<dbReference type="Gene3D" id="1.10.1740.10">
    <property type="match status" value="1"/>
</dbReference>